<accession>A0A0A9FA57</accession>
<reference evidence="1" key="2">
    <citation type="journal article" date="2015" name="Data Brief">
        <title>Shoot transcriptome of the giant reed, Arundo donax.</title>
        <authorList>
            <person name="Barrero R.A."/>
            <person name="Guerrero F.D."/>
            <person name="Moolhuijzen P."/>
            <person name="Goolsby J.A."/>
            <person name="Tidwell J."/>
            <person name="Bellgard S.E."/>
            <person name="Bellgard M.I."/>
        </authorList>
    </citation>
    <scope>NUCLEOTIDE SEQUENCE</scope>
    <source>
        <tissue evidence="1">Shoot tissue taken approximately 20 cm above the soil surface</tissue>
    </source>
</reference>
<proteinExistence type="predicted"/>
<name>A0A0A9FA57_ARUDO</name>
<organism evidence="1">
    <name type="scientific">Arundo donax</name>
    <name type="common">Giant reed</name>
    <name type="synonym">Donax arundinaceus</name>
    <dbReference type="NCBI Taxonomy" id="35708"/>
    <lineage>
        <taxon>Eukaryota</taxon>
        <taxon>Viridiplantae</taxon>
        <taxon>Streptophyta</taxon>
        <taxon>Embryophyta</taxon>
        <taxon>Tracheophyta</taxon>
        <taxon>Spermatophyta</taxon>
        <taxon>Magnoliopsida</taxon>
        <taxon>Liliopsida</taxon>
        <taxon>Poales</taxon>
        <taxon>Poaceae</taxon>
        <taxon>PACMAD clade</taxon>
        <taxon>Arundinoideae</taxon>
        <taxon>Arundineae</taxon>
        <taxon>Arundo</taxon>
    </lineage>
</organism>
<protein>
    <submittedName>
        <fullName evidence="1">Uncharacterized protein</fullName>
    </submittedName>
</protein>
<dbReference type="EMBL" id="GBRH01192778">
    <property type="protein sequence ID" value="JAE05118.1"/>
    <property type="molecule type" value="Transcribed_RNA"/>
</dbReference>
<evidence type="ECO:0000313" key="1">
    <source>
        <dbReference type="EMBL" id="JAE05118.1"/>
    </source>
</evidence>
<sequence length="171" mass="20413">MGSMNRCKKYNWIDNHKFIFYFQNIFTTLVHRYTLRPDHAVTVEATLRLTSFEVLLSCIAVLIRTCSLFPHTLALCGFSFFSHNFCRSTGCFFLPFLYNLRREKEQVIWLPISRVTWTQIFLPSQISRIDVQFRHLYRIPSVIYRVLEKFVKSDICTRVRHLHPCPYNTAH</sequence>
<reference evidence="1" key="1">
    <citation type="submission" date="2014-09" db="EMBL/GenBank/DDBJ databases">
        <authorList>
            <person name="Magalhaes I.L.F."/>
            <person name="Oliveira U."/>
            <person name="Santos F.R."/>
            <person name="Vidigal T.H.D.A."/>
            <person name="Brescovit A.D."/>
            <person name="Santos A.J."/>
        </authorList>
    </citation>
    <scope>NUCLEOTIDE SEQUENCE</scope>
    <source>
        <tissue evidence="1">Shoot tissue taken approximately 20 cm above the soil surface</tissue>
    </source>
</reference>
<dbReference type="AlphaFoldDB" id="A0A0A9FA57"/>